<dbReference type="InterPro" id="IPR011993">
    <property type="entry name" value="PH-like_dom_sf"/>
</dbReference>
<reference evidence="12" key="1">
    <citation type="submission" date="2021-01" db="EMBL/GenBank/DDBJ databases">
        <authorList>
            <person name="Corre E."/>
            <person name="Pelletier E."/>
            <person name="Niang G."/>
            <person name="Scheremetjew M."/>
            <person name="Finn R."/>
            <person name="Kale V."/>
            <person name="Holt S."/>
            <person name="Cochrane G."/>
            <person name="Meng A."/>
            <person name="Brown T."/>
            <person name="Cohen L."/>
        </authorList>
    </citation>
    <scope>NUCLEOTIDE SEQUENCE</scope>
    <source>
        <strain evidence="12">CCMP2877</strain>
    </source>
</reference>
<dbReference type="InterPro" id="IPR015007">
    <property type="entry name" value="NUP2/50/61"/>
</dbReference>
<evidence type="ECO:0000256" key="1">
    <source>
        <dbReference type="ARBA" id="ARBA00004567"/>
    </source>
</evidence>
<feature type="domain" description="RanBD1" evidence="11">
    <location>
        <begin position="224"/>
        <end position="414"/>
    </location>
</feature>
<accession>A0A7S1XJQ4</accession>
<proteinExistence type="predicted"/>
<feature type="region of interest" description="Disordered" evidence="10">
    <location>
        <begin position="271"/>
        <end position="307"/>
    </location>
</feature>
<comment type="subcellular location">
    <subcellularLocation>
        <location evidence="1">Nucleus</location>
        <location evidence="1">Nuclear pore complex</location>
    </subcellularLocation>
</comment>
<dbReference type="InterPro" id="IPR045255">
    <property type="entry name" value="RanBP1-like"/>
</dbReference>
<dbReference type="GO" id="GO:0005643">
    <property type="term" value="C:nuclear pore"/>
    <property type="evidence" value="ECO:0007669"/>
    <property type="project" value="UniProtKB-SubCell"/>
</dbReference>
<evidence type="ECO:0000256" key="2">
    <source>
        <dbReference type="ARBA" id="ARBA00022448"/>
    </source>
</evidence>
<keyword evidence="4" id="KW-0509">mRNA transport</keyword>
<evidence type="ECO:0000256" key="4">
    <source>
        <dbReference type="ARBA" id="ARBA00022816"/>
    </source>
</evidence>
<evidence type="ECO:0000259" key="11">
    <source>
        <dbReference type="PROSITE" id="PS50196"/>
    </source>
</evidence>
<dbReference type="AlphaFoldDB" id="A0A7S1XJQ4"/>
<dbReference type="PANTHER" id="PTHR23138:SF141">
    <property type="entry name" value="NUCLEAR PORE COMPLEX PROTEIN NUP50"/>
    <property type="match status" value="1"/>
</dbReference>
<feature type="region of interest" description="Disordered" evidence="10">
    <location>
        <begin position="1"/>
        <end position="106"/>
    </location>
</feature>
<feature type="region of interest" description="Disordered" evidence="10">
    <location>
        <begin position="204"/>
        <end position="227"/>
    </location>
</feature>
<dbReference type="InterPro" id="IPR000156">
    <property type="entry name" value="Ran_bind_dom"/>
</dbReference>
<evidence type="ECO:0000256" key="9">
    <source>
        <dbReference type="ARBA" id="ARBA00023242"/>
    </source>
</evidence>
<evidence type="ECO:0000256" key="7">
    <source>
        <dbReference type="ARBA" id="ARBA00023010"/>
    </source>
</evidence>
<dbReference type="GO" id="GO:0051028">
    <property type="term" value="P:mRNA transport"/>
    <property type="evidence" value="ECO:0007669"/>
    <property type="project" value="UniProtKB-KW"/>
</dbReference>
<evidence type="ECO:0000256" key="10">
    <source>
        <dbReference type="SAM" id="MobiDB-lite"/>
    </source>
</evidence>
<keyword evidence="3" id="KW-0677">Repeat</keyword>
<dbReference type="PANTHER" id="PTHR23138">
    <property type="entry name" value="RAN BINDING PROTEIN"/>
    <property type="match status" value="1"/>
</dbReference>
<feature type="compositionally biased region" description="Low complexity" evidence="10">
    <location>
        <begin position="120"/>
        <end position="134"/>
    </location>
</feature>
<feature type="compositionally biased region" description="Basic and acidic residues" evidence="10">
    <location>
        <begin position="14"/>
        <end position="23"/>
    </location>
</feature>
<evidence type="ECO:0000256" key="5">
    <source>
        <dbReference type="ARBA" id="ARBA00022927"/>
    </source>
</evidence>
<dbReference type="GO" id="GO:0015031">
    <property type="term" value="P:protein transport"/>
    <property type="evidence" value="ECO:0007669"/>
    <property type="project" value="UniProtKB-KW"/>
</dbReference>
<sequence length="421" mass="43288">MATPAEPESRKRRADAQLTKDDAEAAAAAGGAKEDDGGKSLGEPFPLASDEALGQRRIVKQATRPGETKDGEAGSGTAENPFKKVALTLGNGGGKPSWGQAAPGKLTGLGQLKNPFAKALSASSTSGLASPSKGGANPFASTSAPKNPFMSFNPAKPNNFWGKDKAAAPASTLKVSWGSSNGGAAKPIEEAAPKAKAIFGAAAAAPAGDAGGADGGAEPKAAEEPAPVVSLAEVKTENGEEAEDVAHEVRAKLYRFAPAIVGDEDKESVKLVQSSAVAKASKTEAKEEEGKAEGESEAKDNGAAEAAKDGEAAKVAAMKWVEVGIGPLRLLARRADDEGGKRRARLVMRRESAPGGPGTKVILNVALNEQVAVVKQMETSMRLSCMDSVTSKPTTYLLRVKRSDQCDDLLEKVESFTKGEN</sequence>
<keyword evidence="6" id="KW-0007">Acetylation</keyword>
<organism evidence="12">
    <name type="scientific">Phaeomonas parva</name>
    <dbReference type="NCBI Taxonomy" id="124430"/>
    <lineage>
        <taxon>Eukaryota</taxon>
        <taxon>Sar</taxon>
        <taxon>Stramenopiles</taxon>
        <taxon>Ochrophyta</taxon>
        <taxon>Pinguiophyceae</taxon>
        <taxon>Pinguiochrysidales</taxon>
        <taxon>Pinguiochrysidaceae</taxon>
        <taxon>Phaeomonas</taxon>
    </lineage>
</organism>
<keyword evidence="7" id="KW-0811">Translocation</keyword>
<dbReference type="SUPFAM" id="SSF50729">
    <property type="entry name" value="PH domain-like"/>
    <property type="match status" value="1"/>
</dbReference>
<keyword evidence="2" id="KW-0813">Transport</keyword>
<dbReference type="Pfam" id="PF08911">
    <property type="entry name" value="NUP50"/>
    <property type="match status" value="1"/>
</dbReference>
<dbReference type="SMART" id="SM00160">
    <property type="entry name" value="RanBD"/>
    <property type="match status" value="1"/>
</dbReference>
<feature type="region of interest" description="Disordered" evidence="10">
    <location>
        <begin position="120"/>
        <end position="145"/>
    </location>
</feature>
<keyword evidence="8" id="KW-0906">Nuclear pore complex</keyword>
<evidence type="ECO:0000256" key="3">
    <source>
        <dbReference type="ARBA" id="ARBA00022737"/>
    </source>
</evidence>
<gene>
    <name evidence="12" type="ORF">PPAR1163_LOCUS1996</name>
</gene>
<keyword evidence="9" id="KW-0539">Nucleus</keyword>
<name>A0A7S1XJQ4_9STRA</name>
<dbReference type="PROSITE" id="PS50196">
    <property type="entry name" value="RANBD1"/>
    <property type="match status" value="1"/>
</dbReference>
<evidence type="ECO:0000256" key="8">
    <source>
        <dbReference type="ARBA" id="ARBA00023132"/>
    </source>
</evidence>
<evidence type="ECO:0000256" key="6">
    <source>
        <dbReference type="ARBA" id="ARBA00022990"/>
    </source>
</evidence>
<dbReference type="Gene3D" id="2.30.29.30">
    <property type="entry name" value="Pleckstrin-homology domain (PH domain)/Phosphotyrosine-binding domain (PTB)"/>
    <property type="match status" value="2"/>
</dbReference>
<feature type="compositionally biased region" description="Low complexity" evidence="10">
    <location>
        <begin position="216"/>
        <end position="227"/>
    </location>
</feature>
<evidence type="ECO:0000313" key="12">
    <source>
        <dbReference type="EMBL" id="CAD9243650.1"/>
    </source>
</evidence>
<feature type="compositionally biased region" description="Basic and acidic residues" evidence="10">
    <location>
        <begin position="281"/>
        <end position="307"/>
    </location>
</feature>
<protein>
    <recommendedName>
        <fullName evidence="11">RanBD1 domain-containing protein</fullName>
    </recommendedName>
</protein>
<dbReference type="EMBL" id="HBGJ01003111">
    <property type="protein sequence ID" value="CAD9243650.1"/>
    <property type="molecule type" value="Transcribed_RNA"/>
</dbReference>
<keyword evidence="5" id="KW-0653">Protein transport</keyword>